<dbReference type="EMBL" id="BAAAHH010000001">
    <property type="protein sequence ID" value="GAA0936861.1"/>
    <property type="molecule type" value="Genomic_DNA"/>
</dbReference>
<gene>
    <name evidence="1" type="ORF">GCM10009550_03010</name>
</gene>
<protein>
    <submittedName>
        <fullName evidence="1">Uncharacterized protein</fullName>
    </submittedName>
</protein>
<accession>A0ABN1Q361</accession>
<reference evidence="1 2" key="1">
    <citation type="journal article" date="2019" name="Int. J. Syst. Evol. Microbiol.">
        <title>The Global Catalogue of Microorganisms (GCM) 10K type strain sequencing project: providing services to taxonomists for standard genome sequencing and annotation.</title>
        <authorList>
            <consortium name="The Broad Institute Genomics Platform"/>
            <consortium name="The Broad Institute Genome Sequencing Center for Infectious Disease"/>
            <person name="Wu L."/>
            <person name="Ma J."/>
        </authorList>
    </citation>
    <scope>NUCLEOTIDE SEQUENCE [LARGE SCALE GENOMIC DNA]</scope>
    <source>
        <strain evidence="1 2">JCM 10696</strain>
    </source>
</reference>
<organism evidence="1 2">
    <name type="scientific">Actinocorallia libanotica</name>
    <dbReference type="NCBI Taxonomy" id="46162"/>
    <lineage>
        <taxon>Bacteria</taxon>
        <taxon>Bacillati</taxon>
        <taxon>Actinomycetota</taxon>
        <taxon>Actinomycetes</taxon>
        <taxon>Streptosporangiales</taxon>
        <taxon>Thermomonosporaceae</taxon>
        <taxon>Actinocorallia</taxon>
    </lineage>
</organism>
<evidence type="ECO:0000313" key="2">
    <source>
        <dbReference type="Proteomes" id="UP001500665"/>
    </source>
</evidence>
<proteinExistence type="predicted"/>
<sequence>MHEPTTIRPHPVSRGVPAAMLLITALGTRIGEFAEWRVTMVLVILALVTGLRGARAGVTLDQEAAVVRSLWWTRTIPRRAVTHVEPDGPFVPTIKWVSDQGEKRSTPLVFFADSSAPLTSIGKRNRACTLEVARHLGVRPSRRRRLGIALERTERGTRRHRGD</sequence>
<comment type="caution">
    <text evidence="1">The sequence shown here is derived from an EMBL/GenBank/DDBJ whole genome shotgun (WGS) entry which is preliminary data.</text>
</comment>
<evidence type="ECO:0000313" key="1">
    <source>
        <dbReference type="EMBL" id="GAA0936861.1"/>
    </source>
</evidence>
<dbReference type="Proteomes" id="UP001500665">
    <property type="component" value="Unassembled WGS sequence"/>
</dbReference>
<name>A0ABN1Q361_9ACTN</name>
<keyword evidence="2" id="KW-1185">Reference proteome</keyword>